<dbReference type="PROSITE" id="PS50949">
    <property type="entry name" value="HTH_GNTR"/>
    <property type="match status" value="1"/>
</dbReference>
<dbReference type="Gene3D" id="1.20.120.530">
    <property type="entry name" value="GntR ligand-binding domain-like"/>
    <property type="match status" value="1"/>
</dbReference>
<organism evidence="5 6">
    <name type="scientific">Hydrogenophaga intermedia</name>
    <dbReference type="NCBI Taxonomy" id="65786"/>
    <lineage>
        <taxon>Bacteria</taxon>
        <taxon>Pseudomonadati</taxon>
        <taxon>Pseudomonadota</taxon>
        <taxon>Betaproteobacteria</taxon>
        <taxon>Burkholderiales</taxon>
        <taxon>Comamonadaceae</taxon>
        <taxon>Hydrogenophaga</taxon>
    </lineage>
</organism>
<dbReference type="Proteomes" id="UP000028878">
    <property type="component" value="Unassembled WGS sequence"/>
</dbReference>
<evidence type="ECO:0000256" key="1">
    <source>
        <dbReference type="ARBA" id="ARBA00023015"/>
    </source>
</evidence>
<dbReference type="PANTHER" id="PTHR43537">
    <property type="entry name" value="TRANSCRIPTIONAL REGULATOR, GNTR FAMILY"/>
    <property type="match status" value="1"/>
</dbReference>
<feature type="domain" description="HTH gntR-type" evidence="4">
    <location>
        <begin position="25"/>
        <end position="93"/>
    </location>
</feature>
<dbReference type="PANTHER" id="PTHR43537:SF45">
    <property type="entry name" value="GNTR FAMILY REGULATORY PROTEIN"/>
    <property type="match status" value="1"/>
</dbReference>
<proteinExistence type="predicted"/>
<dbReference type="Pfam" id="PF07729">
    <property type="entry name" value="FCD"/>
    <property type="match status" value="1"/>
</dbReference>
<reference evidence="6" key="1">
    <citation type="submission" date="2014-02" db="EMBL/GenBank/DDBJ databases">
        <authorList>
            <person name="Gan H."/>
        </authorList>
    </citation>
    <scope>NUCLEOTIDE SEQUENCE [LARGE SCALE GENOMIC DNA]</scope>
    <source>
        <strain evidence="6">S1</strain>
    </source>
</reference>
<dbReference type="EMBL" id="CCAE010000007">
    <property type="protein sequence ID" value="CDN86965.1"/>
    <property type="molecule type" value="Genomic_DNA"/>
</dbReference>
<sequence>MLREFRIQNSHPGMTAQLLRLETTPDLADQVYRALLDAISSGSLRPGQRIRQEELAERFAVSRQPVMQALRLLRKDGFVQDAPQNNGERVRGLQVAPLDGQWIAQVYQVRVALDRLAVRLAAQRRVRIDPTVLAAGRAAEREGDVKTLIDCDLAFHTAIYRAAGNPLIEQSALLHWHHIRRAMGLALQLEHLRAPVWDEHEAIAKAIAQGNAALAEALITDHSEKASGTLAEQIAFASAEPAAEDTVQLRGPQLSR</sequence>
<dbReference type="AlphaFoldDB" id="A0A1L1PNR3"/>
<evidence type="ECO:0000256" key="3">
    <source>
        <dbReference type="ARBA" id="ARBA00023163"/>
    </source>
</evidence>
<dbReference type="SMART" id="SM00895">
    <property type="entry name" value="FCD"/>
    <property type="match status" value="1"/>
</dbReference>
<dbReference type="GO" id="GO:0003700">
    <property type="term" value="F:DNA-binding transcription factor activity"/>
    <property type="evidence" value="ECO:0007669"/>
    <property type="project" value="InterPro"/>
</dbReference>
<keyword evidence="2" id="KW-0238">DNA-binding</keyword>
<dbReference type="Gene3D" id="1.10.10.10">
    <property type="entry name" value="Winged helix-like DNA-binding domain superfamily/Winged helix DNA-binding domain"/>
    <property type="match status" value="1"/>
</dbReference>
<dbReference type="SUPFAM" id="SSF48008">
    <property type="entry name" value="GntR ligand-binding domain-like"/>
    <property type="match status" value="1"/>
</dbReference>
<evidence type="ECO:0000256" key="2">
    <source>
        <dbReference type="ARBA" id="ARBA00023125"/>
    </source>
</evidence>
<name>A0A1L1PNR3_HYDIT</name>
<reference evidence="6" key="2">
    <citation type="submission" date="2014-11" db="EMBL/GenBank/DDBJ databases">
        <title>Draft genome sequence of Hydrogenophaga intermedia S1.</title>
        <authorList>
            <person name="Gan H.M."/>
            <person name="Chew T.H."/>
            <person name="Stolz A."/>
        </authorList>
    </citation>
    <scope>NUCLEOTIDE SEQUENCE [LARGE SCALE GENOMIC DNA]</scope>
    <source>
        <strain evidence="6">S1</strain>
    </source>
</reference>
<gene>
    <name evidence="5" type="ORF">BN948_01383</name>
</gene>
<dbReference type="InterPro" id="IPR036390">
    <property type="entry name" value="WH_DNA-bd_sf"/>
</dbReference>
<dbReference type="Pfam" id="PF00392">
    <property type="entry name" value="GntR"/>
    <property type="match status" value="1"/>
</dbReference>
<dbReference type="InterPro" id="IPR011711">
    <property type="entry name" value="GntR_C"/>
</dbReference>
<dbReference type="InterPro" id="IPR000524">
    <property type="entry name" value="Tscrpt_reg_HTH_GntR"/>
</dbReference>
<dbReference type="InterPro" id="IPR036388">
    <property type="entry name" value="WH-like_DNA-bd_sf"/>
</dbReference>
<keyword evidence="6" id="KW-1185">Reference proteome</keyword>
<evidence type="ECO:0000259" key="4">
    <source>
        <dbReference type="PROSITE" id="PS50949"/>
    </source>
</evidence>
<dbReference type="SUPFAM" id="SSF46785">
    <property type="entry name" value="Winged helix' DNA-binding domain"/>
    <property type="match status" value="1"/>
</dbReference>
<dbReference type="CDD" id="cd07377">
    <property type="entry name" value="WHTH_GntR"/>
    <property type="match status" value="1"/>
</dbReference>
<evidence type="ECO:0000313" key="6">
    <source>
        <dbReference type="Proteomes" id="UP000028878"/>
    </source>
</evidence>
<protein>
    <submittedName>
        <fullName evidence="5">GntR family transcriptional regulator</fullName>
    </submittedName>
</protein>
<keyword evidence="1" id="KW-0805">Transcription regulation</keyword>
<dbReference type="InterPro" id="IPR008920">
    <property type="entry name" value="TF_FadR/GntR_C"/>
</dbReference>
<keyword evidence="3" id="KW-0804">Transcription</keyword>
<dbReference type="GO" id="GO:0003677">
    <property type="term" value="F:DNA binding"/>
    <property type="evidence" value="ECO:0007669"/>
    <property type="project" value="UniProtKB-KW"/>
</dbReference>
<evidence type="ECO:0000313" key="5">
    <source>
        <dbReference type="EMBL" id="CDN86965.1"/>
    </source>
</evidence>
<accession>A0A1L1PNR3</accession>
<dbReference type="SMART" id="SM00345">
    <property type="entry name" value="HTH_GNTR"/>
    <property type="match status" value="1"/>
</dbReference>